<dbReference type="Proteomes" id="UP000242146">
    <property type="component" value="Unassembled WGS sequence"/>
</dbReference>
<evidence type="ECO:0000313" key="1">
    <source>
        <dbReference type="EMBL" id="ORX58799.1"/>
    </source>
</evidence>
<gene>
    <name evidence="1" type="ORF">DM01DRAFT_1333421</name>
</gene>
<accession>A0A1X2GPX5</accession>
<organism evidence="1 2">
    <name type="scientific">Hesseltinella vesiculosa</name>
    <dbReference type="NCBI Taxonomy" id="101127"/>
    <lineage>
        <taxon>Eukaryota</taxon>
        <taxon>Fungi</taxon>
        <taxon>Fungi incertae sedis</taxon>
        <taxon>Mucoromycota</taxon>
        <taxon>Mucoromycotina</taxon>
        <taxon>Mucoromycetes</taxon>
        <taxon>Mucorales</taxon>
        <taxon>Cunninghamellaceae</taxon>
        <taxon>Hesseltinella</taxon>
    </lineage>
</organism>
<protein>
    <submittedName>
        <fullName evidence="1">Uncharacterized protein</fullName>
    </submittedName>
</protein>
<proteinExistence type="predicted"/>
<keyword evidence="2" id="KW-1185">Reference proteome</keyword>
<evidence type="ECO:0000313" key="2">
    <source>
        <dbReference type="Proteomes" id="UP000242146"/>
    </source>
</evidence>
<dbReference type="AlphaFoldDB" id="A0A1X2GPX5"/>
<reference evidence="1 2" key="1">
    <citation type="submission" date="2016-07" db="EMBL/GenBank/DDBJ databases">
        <title>Pervasive Adenine N6-methylation of Active Genes in Fungi.</title>
        <authorList>
            <consortium name="DOE Joint Genome Institute"/>
            <person name="Mondo S.J."/>
            <person name="Dannebaum R.O."/>
            <person name="Kuo R.C."/>
            <person name="Labutti K."/>
            <person name="Haridas S."/>
            <person name="Kuo A."/>
            <person name="Salamov A."/>
            <person name="Ahrendt S.R."/>
            <person name="Lipzen A."/>
            <person name="Sullivan W."/>
            <person name="Andreopoulos W.B."/>
            <person name="Clum A."/>
            <person name="Lindquist E."/>
            <person name="Daum C."/>
            <person name="Ramamoorthy G.K."/>
            <person name="Gryganskyi A."/>
            <person name="Culley D."/>
            <person name="Magnuson J.K."/>
            <person name="James T.Y."/>
            <person name="O'Malley M.A."/>
            <person name="Stajich J.E."/>
            <person name="Spatafora J.W."/>
            <person name="Visel A."/>
            <person name="Grigoriev I.V."/>
        </authorList>
    </citation>
    <scope>NUCLEOTIDE SEQUENCE [LARGE SCALE GENOMIC DNA]</scope>
    <source>
        <strain evidence="1 2">NRRL 3301</strain>
    </source>
</reference>
<sequence>MQKWANTKAYAMAAKDNKLVRLPRYYSKDDVLHKIMDALRLSRDDTCFYCGRHLLFATYPRVSTATTATIDHLHPMTPLAALNNRAILSCRMCNQYSQTSSGANPHDANALIFSSLVVENMLGNLMSLCNCLLRSVRHPSSSHLIYRLAKLIWIGYLLSITTCDLSITTSGTEPPTPSTKHLAIDLLSAKGSLWTW</sequence>
<name>A0A1X2GPX5_9FUNG</name>
<dbReference type="EMBL" id="MCGT01000006">
    <property type="protein sequence ID" value="ORX58799.1"/>
    <property type="molecule type" value="Genomic_DNA"/>
</dbReference>
<comment type="caution">
    <text evidence="1">The sequence shown here is derived from an EMBL/GenBank/DDBJ whole genome shotgun (WGS) entry which is preliminary data.</text>
</comment>
<dbReference type="Gene3D" id="1.10.30.50">
    <property type="match status" value="1"/>
</dbReference>